<accession>A0ABS1R675</accession>
<dbReference type="InterPro" id="IPR036249">
    <property type="entry name" value="Thioredoxin-like_sf"/>
</dbReference>
<organism evidence="1 2">
    <name type="scientific">Sphingobacterium faecale</name>
    <dbReference type="NCBI Taxonomy" id="2803775"/>
    <lineage>
        <taxon>Bacteria</taxon>
        <taxon>Pseudomonadati</taxon>
        <taxon>Bacteroidota</taxon>
        <taxon>Sphingobacteriia</taxon>
        <taxon>Sphingobacteriales</taxon>
        <taxon>Sphingobacteriaceae</taxon>
        <taxon>Sphingobacterium</taxon>
    </lineage>
</organism>
<gene>
    <name evidence="1" type="ORF">JKG61_13620</name>
</gene>
<sequence>MKSFNKTQYYLRFSLLLAILVGLSMNIGLFAQNRKVDLKENLPFEEVLKMAKAQDKYIFLDFGSLTCKPCLYIKKFVLTLDSVADFINARFVSVDYNQGAEKDRLRKLYNVVGEPVLLILDQDGNFMHRMAGRVEGNELMERFRQGLDLQNNLVALEKQYNSGVRDKDLILKYLKTLQQAGEVGRMNKVYHEYTSGSLENLKKPEYFDVFYAYNDDVGSEEVLYMTENWQEFGKLFGSGKIDSKINKLFSLHSLKYLYGHTNPKEDPTFGKILNFLQKSQHPRASEWLCYLVPAQYKYEDWPRMAQEVDNIYKYNLLKGKAGVSFKDMMVTQFVMYCHDPEALVYGVKWCKELSEEADEKAKQNYQNTIKTFEERISKGKPEELEWH</sequence>
<reference evidence="1 2" key="1">
    <citation type="submission" date="2021-01" db="EMBL/GenBank/DDBJ databases">
        <title>C459-1 draft genome sequence.</title>
        <authorList>
            <person name="Zhang X.-F."/>
        </authorList>
    </citation>
    <scope>NUCLEOTIDE SEQUENCE [LARGE SCALE GENOMIC DNA]</scope>
    <source>
        <strain evidence="2">C459-1</strain>
    </source>
</reference>
<dbReference type="EMBL" id="JAERTY010000007">
    <property type="protein sequence ID" value="MBL1409795.1"/>
    <property type="molecule type" value="Genomic_DNA"/>
</dbReference>
<evidence type="ECO:0000313" key="1">
    <source>
        <dbReference type="EMBL" id="MBL1409795.1"/>
    </source>
</evidence>
<comment type="caution">
    <text evidence="1">The sequence shown here is derived from an EMBL/GenBank/DDBJ whole genome shotgun (WGS) entry which is preliminary data.</text>
</comment>
<protein>
    <submittedName>
        <fullName evidence="1">Thioredoxin family protein</fullName>
    </submittedName>
</protein>
<evidence type="ECO:0000313" key="2">
    <source>
        <dbReference type="Proteomes" id="UP000625283"/>
    </source>
</evidence>
<name>A0ABS1R675_9SPHI</name>
<proteinExistence type="predicted"/>
<dbReference type="RefSeq" id="WP_202103509.1">
    <property type="nucleotide sequence ID" value="NZ_JAERTY010000007.1"/>
</dbReference>
<dbReference type="CDD" id="cd02947">
    <property type="entry name" value="TRX_family"/>
    <property type="match status" value="1"/>
</dbReference>
<dbReference type="SUPFAM" id="SSF52833">
    <property type="entry name" value="Thioredoxin-like"/>
    <property type="match status" value="1"/>
</dbReference>
<dbReference type="Proteomes" id="UP000625283">
    <property type="component" value="Unassembled WGS sequence"/>
</dbReference>
<dbReference type="Pfam" id="PF13899">
    <property type="entry name" value="Thioredoxin_7"/>
    <property type="match status" value="1"/>
</dbReference>
<keyword evidence="2" id="KW-1185">Reference proteome</keyword>
<dbReference type="Gene3D" id="3.40.30.10">
    <property type="entry name" value="Glutaredoxin"/>
    <property type="match status" value="1"/>
</dbReference>